<organism evidence="2 3">
    <name type="scientific">Paxillus rubicundulus Ve08.2h10</name>
    <dbReference type="NCBI Taxonomy" id="930991"/>
    <lineage>
        <taxon>Eukaryota</taxon>
        <taxon>Fungi</taxon>
        <taxon>Dikarya</taxon>
        <taxon>Basidiomycota</taxon>
        <taxon>Agaricomycotina</taxon>
        <taxon>Agaricomycetes</taxon>
        <taxon>Agaricomycetidae</taxon>
        <taxon>Boletales</taxon>
        <taxon>Paxilineae</taxon>
        <taxon>Paxillaceae</taxon>
        <taxon>Paxillus</taxon>
    </lineage>
</organism>
<reference evidence="2 3" key="1">
    <citation type="submission" date="2014-04" db="EMBL/GenBank/DDBJ databases">
        <authorList>
            <consortium name="DOE Joint Genome Institute"/>
            <person name="Kuo A."/>
            <person name="Kohler A."/>
            <person name="Jargeat P."/>
            <person name="Nagy L.G."/>
            <person name="Floudas D."/>
            <person name="Copeland A."/>
            <person name="Barry K.W."/>
            <person name="Cichocki N."/>
            <person name="Veneault-Fourrey C."/>
            <person name="LaButti K."/>
            <person name="Lindquist E.A."/>
            <person name="Lipzen A."/>
            <person name="Lundell T."/>
            <person name="Morin E."/>
            <person name="Murat C."/>
            <person name="Sun H."/>
            <person name="Tunlid A."/>
            <person name="Henrissat B."/>
            <person name="Grigoriev I.V."/>
            <person name="Hibbett D.S."/>
            <person name="Martin F."/>
            <person name="Nordberg H.P."/>
            <person name="Cantor M.N."/>
            <person name="Hua S.X."/>
        </authorList>
    </citation>
    <scope>NUCLEOTIDE SEQUENCE [LARGE SCALE GENOMIC DNA]</scope>
    <source>
        <strain evidence="2 3">Ve08.2h10</strain>
    </source>
</reference>
<evidence type="ECO:0000313" key="3">
    <source>
        <dbReference type="Proteomes" id="UP000054538"/>
    </source>
</evidence>
<dbReference type="OrthoDB" id="2681506at2759"/>
<gene>
    <name evidence="2" type="ORF">PAXRUDRAFT_172882</name>
</gene>
<feature type="region of interest" description="Disordered" evidence="1">
    <location>
        <begin position="145"/>
        <end position="192"/>
    </location>
</feature>
<accession>A0A0D0BVP6</accession>
<dbReference type="Proteomes" id="UP000054538">
    <property type="component" value="Unassembled WGS sequence"/>
</dbReference>
<keyword evidence="3" id="KW-1185">Reference proteome</keyword>
<reference evidence="3" key="2">
    <citation type="submission" date="2015-01" db="EMBL/GenBank/DDBJ databases">
        <title>Evolutionary Origins and Diversification of the Mycorrhizal Mutualists.</title>
        <authorList>
            <consortium name="DOE Joint Genome Institute"/>
            <consortium name="Mycorrhizal Genomics Consortium"/>
            <person name="Kohler A."/>
            <person name="Kuo A."/>
            <person name="Nagy L.G."/>
            <person name="Floudas D."/>
            <person name="Copeland A."/>
            <person name="Barry K.W."/>
            <person name="Cichocki N."/>
            <person name="Veneault-Fourrey C."/>
            <person name="LaButti K."/>
            <person name="Lindquist E.A."/>
            <person name="Lipzen A."/>
            <person name="Lundell T."/>
            <person name="Morin E."/>
            <person name="Murat C."/>
            <person name="Riley R."/>
            <person name="Ohm R."/>
            <person name="Sun H."/>
            <person name="Tunlid A."/>
            <person name="Henrissat B."/>
            <person name="Grigoriev I.V."/>
            <person name="Hibbett D.S."/>
            <person name="Martin F."/>
        </authorList>
    </citation>
    <scope>NUCLEOTIDE SEQUENCE [LARGE SCALE GENOMIC DNA]</scope>
    <source>
        <strain evidence="3">Ve08.2h10</strain>
    </source>
</reference>
<evidence type="ECO:0000256" key="1">
    <source>
        <dbReference type="SAM" id="MobiDB-lite"/>
    </source>
</evidence>
<feature type="compositionally biased region" description="Basic and acidic residues" evidence="1">
    <location>
        <begin position="179"/>
        <end position="192"/>
    </location>
</feature>
<dbReference type="EMBL" id="KN828120">
    <property type="protein sequence ID" value="KIK75427.1"/>
    <property type="molecule type" value="Genomic_DNA"/>
</dbReference>
<protein>
    <submittedName>
        <fullName evidence="2">Uncharacterized protein</fullName>
    </submittedName>
</protein>
<proteinExistence type="predicted"/>
<feature type="compositionally biased region" description="Acidic residues" evidence="1">
    <location>
        <begin position="157"/>
        <end position="167"/>
    </location>
</feature>
<dbReference type="InParanoid" id="A0A0D0BVP6"/>
<evidence type="ECO:0000313" key="2">
    <source>
        <dbReference type="EMBL" id="KIK75427.1"/>
    </source>
</evidence>
<name>A0A0D0BVP6_9AGAM</name>
<sequence length="192" mass="21961">MFYRATLDQLASSLGSSNPAPPGSIKAEETYPKVRFWTQTKYNEWTNTAEAHSNPRWKVAFLEDEEGNTVSRDVIKAIRKKIRGTWAELVEKDTAPKTWGKAAVSAKDFVYTHVYKAFTFLRLAESDWKLDSLCGNDYPGWYRNNGQGKLPGNQEVKDEDDAEDDELGMGTRKKRRAERCKSEVVEKRMKGQ</sequence>
<dbReference type="AlphaFoldDB" id="A0A0D0BVP6"/>
<dbReference type="HOGENOM" id="CLU_069664_1_1_1"/>